<comment type="pathway">
    <text evidence="6">Amino-acid biosynthesis; L-arginine biosynthesis; N(2)-acetyl-L-ornithine from L-glutamate: step 1/4.</text>
</comment>
<feature type="binding site" evidence="6">
    <location>
        <position position="177"/>
    </location>
    <ligand>
        <name>substrate</name>
    </ligand>
</feature>
<name>A0ABT0TTL6_9HELI</name>
<sequence>MFNLFPIENGVCAPIGFYCDGVSAGLKANSQLDIAFIYADSLCDVEGIFTKNKFCAAPITHFRQYGDNFKTNFILVNSKNANALTGEEGIQNIQEILAKLQTTFPHIINPIMSSTGTIGVQLPKEKIMQSFSKFHLESKNNQNASQAIMTTDRFSKTIAFEVFLDDTRSFKIGAICKGAGMINPSLATMLCFITTDAAIPKEDMRPLLLEAAKTTFNAISVDGDTSTNDTILLLSNQKSGNYDKEAFLFALEKIMHKLATDIVRDGEGATKLVAFEVKGAKTQREAEICAKALSRSPLVKTALFGCDPNWGRIASTIGASGIECDPNTLEINFGEICVYSKGKIYFDSLNEEKAARVLKQDSYKISCNIGLGKESFVAYGCDLGYEYVKINADYRT</sequence>
<keyword evidence="6" id="KW-0963">Cytoplasm</keyword>
<dbReference type="Gene3D" id="3.60.70.12">
    <property type="entry name" value="L-amino peptidase D-ALA esterase/amidase"/>
    <property type="match status" value="1"/>
</dbReference>
<dbReference type="InterPro" id="IPR002813">
    <property type="entry name" value="Arg_biosynth_ArgJ"/>
</dbReference>
<feature type="site" description="Involved in the stabilization of negative charge on the oxyanion by the formation of the oxyanion hole" evidence="6">
    <location>
        <position position="116"/>
    </location>
</feature>
<feature type="site" description="Cleavage; by autolysis" evidence="6">
    <location>
        <begin position="187"/>
        <end position="188"/>
    </location>
</feature>
<comment type="caution">
    <text evidence="7">The sequence shown here is derived from an EMBL/GenBank/DDBJ whole genome shotgun (WGS) entry which is preliminary data.</text>
</comment>
<feature type="site" description="Involved in the stabilization of negative charge on the oxyanion by the formation of the oxyanion hole" evidence="6">
    <location>
        <position position="115"/>
    </location>
</feature>
<dbReference type="NCBIfam" id="TIGR00120">
    <property type="entry name" value="ArgJ"/>
    <property type="match status" value="1"/>
</dbReference>
<keyword evidence="6" id="KW-0055">Arginine biosynthesis</keyword>
<comment type="subunit">
    <text evidence="2 6">Heterotetramer of two alpha and two beta chains.</text>
</comment>
<evidence type="ECO:0000313" key="8">
    <source>
        <dbReference type="Proteomes" id="UP001057522"/>
    </source>
</evidence>
<dbReference type="GO" id="GO:0004358">
    <property type="term" value="F:L-glutamate N-acetyltransferase activity, acting on acetyl-L-ornithine as donor"/>
    <property type="evidence" value="ECO:0007669"/>
    <property type="project" value="UniProtKB-EC"/>
</dbReference>
<protein>
    <recommendedName>
        <fullName evidence="6">Arginine biosynthesis bifunctional protein ArgJ</fullName>
    </recommendedName>
    <domain>
        <recommendedName>
            <fullName evidence="6">Glutamate N-acetyltransferase</fullName>
            <ecNumber evidence="6">2.3.1.35</ecNumber>
        </recommendedName>
        <alternativeName>
            <fullName evidence="6">Ornithine acetyltransferase</fullName>
            <shortName evidence="6">OATase</shortName>
        </alternativeName>
        <alternativeName>
            <fullName evidence="6">Ornithine transacetylase</fullName>
        </alternativeName>
    </domain>
    <domain>
        <recommendedName>
            <fullName evidence="6">Amino-acid acetyltransferase</fullName>
            <ecNumber evidence="6">2.3.1.1</ecNumber>
        </recommendedName>
        <alternativeName>
            <fullName evidence="6">N-acetylglutamate synthase</fullName>
            <shortName evidence="6">AGSase</shortName>
        </alternativeName>
    </domain>
    <component>
        <recommendedName>
            <fullName evidence="6">Arginine biosynthesis bifunctional protein ArgJ alpha chain</fullName>
        </recommendedName>
    </component>
    <component>
        <recommendedName>
            <fullName evidence="6">Arginine biosynthesis bifunctional protein ArgJ beta chain</fullName>
        </recommendedName>
    </component>
</protein>
<keyword evidence="4 6" id="KW-0068">Autocatalytic cleavage</keyword>
<dbReference type="EMBL" id="JAMOKX010000002">
    <property type="protein sequence ID" value="MCL9819250.1"/>
    <property type="molecule type" value="Genomic_DNA"/>
</dbReference>
<organism evidence="7 8">
    <name type="scientific">Helicobacter colisuis</name>
    <dbReference type="NCBI Taxonomy" id="2949739"/>
    <lineage>
        <taxon>Bacteria</taxon>
        <taxon>Pseudomonadati</taxon>
        <taxon>Campylobacterota</taxon>
        <taxon>Epsilonproteobacteria</taxon>
        <taxon>Campylobacterales</taxon>
        <taxon>Helicobacteraceae</taxon>
        <taxon>Helicobacter</taxon>
    </lineage>
</organism>
<dbReference type="HAMAP" id="MF_01106">
    <property type="entry name" value="ArgJ"/>
    <property type="match status" value="1"/>
</dbReference>
<dbReference type="InterPro" id="IPR042195">
    <property type="entry name" value="ArgJ_beta_C"/>
</dbReference>
<dbReference type="Gene3D" id="3.10.20.340">
    <property type="entry name" value="ArgJ beta chain, C-terminal domain"/>
    <property type="match status" value="1"/>
</dbReference>
<dbReference type="Proteomes" id="UP001057522">
    <property type="component" value="Unassembled WGS sequence"/>
</dbReference>
<dbReference type="PANTHER" id="PTHR23100:SF0">
    <property type="entry name" value="ARGININE BIOSYNTHESIS BIFUNCTIONAL PROTEIN ARGJ, MITOCHONDRIAL"/>
    <property type="match status" value="1"/>
</dbReference>
<reference evidence="7" key="1">
    <citation type="submission" date="2022-06" db="EMBL/GenBank/DDBJ databases">
        <title>Helicobacter colisuis sp. nov.</title>
        <authorList>
            <person name="Papic B."/>
            <person name="Gruntar I."/>
        </authorList>
    </citation>
    <scope>NUCLEOTIDE SEQUENCE</scope>
    <source>
        <strain evidence="7">11154-15</strain>
    </source>
</reference>
<comment type="pathway">
    <text evidence="6">Amino-acid biosynthesis; L-arginine biosynthesis; L-ornithine and N-acetyl-L-glutamate from L-glutamate and N(2)-acetyl-L-ornithine (cyclic): step 1/1.</text>
</comment>
<comment type="catalytic activity">
    <reaction evidence="6">
        <text>N(2)-acetyl-L-ornithine + L-glutamate = N-acetyl-L-glutamate + L-ornithine</text>
        <dbReference type="Rhea" id="RHEA:15349"/>
        <dbReference type="ChEBI" id="CHEBI:29985"/>
        <dbReference type="ChEBI" id="CHEBI:44337"/>
        <dbReference type="ChEBI" id="CHEBI:46911"/>
        <dbReference type="ChEBI" id="CHEBI:57805"/>
        <dbReference type="EC" id="2.3.1.35"/>
    </reaction>
</comment>
<feature type="binding site" evidence="6">
    <location>
        <position position="188"/>
    </location>
    <ligand>
        <name>substrate</name>
    </ligand>
</feature>
<dbReference type="InterPro" id="IPR016117">
    <property type="entry name" value="ArgJ-like_dom_sf"/>
</dbReference>
<evidence type="ECO:0000256" key="3">
    <source>
        <dbReference type="ARBA" id="ARBA00022679"/>
    </source>
</evidence>
<feature type="binding site" evidence="6">
    <location>
        <position position="396"/>
    </location>
    <ligand>
        <name>substrate</name>
    </ligand>
</feature>
<gene>
    <name evidence="6 7" type="primary">argJ</name>
    <name evidence="7" type="ORF">NCR95_03550</name>
</gene>
<proteinExistence type="inferred from homology"/>
<feature type="chain" id="PRO_5044937303" description="Arginine biosynthesis bifunctional protein ArgJ alpha chain" evidence="6">
    <location>
        <begin position="1"/>
        <end position="187"/>
    </location>
</feature>
<dbReference type="Pfam" id="PF01960">
    <property type="entry name" value="ArgJ"/>
    <property type="match status" value="1"/>
</dbReference>
<dbReference type="NCBIfam" id="NF003802">
    <property type="entry name" value="PRK05388.1"/>
    <property type="match status" value="1"/>
</dbReference>
<dbReference type="RefSeq" id="WP_250603876.1">
    <property type="nucleotide sequence ID" value="NZ_JAMOKX010000002.1"/>
</dbReference>
<evidence type="ECO:0000256" key="1">
    <source>
        <dbReference type="ARBA" id="ARBA00006774"/>
    </source>
</evidence>
<keyword evidence="6" id="KW-0028">Amino-acid biosynthesis</keyword>
<keyword evidence="6" id="KW-0511">Multifunctional enzyme</keyword>
<comment type="subcellular location">
    <subcellularLocation>
        <location evidence="6">Cytoplasm</location>
    </subcellularLocation>
</comment>
<evidence type="ECO:0000313" key="7">
    <source>
        <dbReference type="EMBL" id="MCL9819250.1"/>
    </source>
</evidence>
<keyword evidence="3 6" id="KW-0808">Transferase</keyword>
<keyword evidence="8" id="KW-1185">Reference proteome</keyword>
<comment type="catalytic activity">
    <reaction evidence="6">
        <text>L-glutamate + acetyl-CoA = N-acetyl-L-glutamate + CoA + H(+)</text>
        <dbReference type="Rhea" id="RHEA:24292"/>
        <dbReference type="ChEBI" id="CHEBI:15378"/>
        <dbReference type="ChEBI" id="CHEBI:29985"/>
        <dbReference type="ChEBI" id="CHEBI:44337"/>
        <dbReference type="ChEBI" id="CHEBI:57287"/>
        <dbReference type="ChEBI" id="CHEBI:57288"/>
        <dbReference type="EC" id="2.3.1.1"/>
    </reaction>
</comment>
<feature type="chain" id="PRO_5044937304" description="Arginine biosynthesis bifunctional protein ArgJ beta chain" evidence="6">
    <location>
        <begin position="188"/>
        <end position="396"/>
    </location>
</feature>
<evidence type="ECO:0000256" key="6">
    <source>
        <dbReference type="HAMAP-Rule" id="MF_01106"/>
    </source>
</evidence>
<feature type="binding site" evidence="6">
    <location>
        <position position="150"/>
    </location>
    <ligand>
        <name>substrate</name>
    </ligand>
</feature>
<dbReference type="SUPFAM" id="SSF56266">
    <property type="entry name" value="DmpA/ArgJ-like"/>
    <property type="match status" value="1"/>
</dbReference>
<keyword evidence="5 6" id="KW-0012">Acyltransferase</keyword>
<evidence type="ECO:0000256" key="4">
    <source>
        <dbReference type="ARBA" id="ARBA00022813"/>
    </source>
</evidence>
<evidence type="ECO:0000256" key="5">
    <source>
        <dbReference type="ARBA" id="ARBA00023315"/>
    </source>
</evidence>
<dbReference type="EC" id="2.3.1.1" evidence="6"/>
<evidence type="ECO:0000256" key="2">
    <source>
        <dbReference type="ARBA" id="ARBA00011475"/>
    </source>
</evidence>
<dbReference type="CDD" id="cd02152">
    <property type="entry name" value="OAT"/>
    <property type="match status" value="1"/>
</dbReference>
<dbReference type="PANTHER" id="PTHR23100">
    <property type="entry name" value="ARGININE BIOSYNTHESIS BIFUNCTIONAL PROTEIN ARGJ"/>
    <property type="match status" value="1"/>
</dbReference>
<comment type="function">
    <text evidence="6">Catalyzes two activities which are involved in the cyclic version of arginine biosynthesis: the synthesis of N-acetylglutamate from glutamate and acetyl-CoA as the acetyl donor, and of ornithine by transacetylation between N(2)-acetylornithine and glutamate.</text>
</comment>
<feature type="binding site" evidence="6">
    <location>
        <position position="391"/>
    </location>
    <ligand>
        <name>substrate</name>
    </ligand>
</feature>
<feature type="active site" description="Nucleophile" evidence="6">
    <location>
        <position position="188"/>
    </location>
</feature>
<comment type="similarity">
    <text evidence="1 6">Belongs to the ArgJ family.</text>
</comment>
<accession>A0ABT0TTL6</accession>
<feature type="binding site" evidence="6">
    <location>
        <position position="267"/>
    </location>
    <ligand>
        <name>substrate</name>
    </ligand>
</feature>
<dbReference type="EC" id="2.3.1.35" evidence="6"/>